<keyword evidence="9 10" id="KW-0472">Membrane</keyword>
<dbReference type="CDD" id="cd00930">
    <property type="entry name" value="Cyt_c_Oxidase_VIII"/>
    <property type="match status" value="1"/>
</dbReference>
<evidence type="ECO:0000313" key="12">
    <source>
        <dbReference type="Proteomes" id="UP000611227"/>
    </source>
</evidence>
<reference evidence="11" key="1">
    <citation type="submission" date="2019-09" db="EMBL/GenBank/DDBJ databases">
        <title>Bird 10,000 Genomes (B10K) Project - Family phase.</title>
        <authorList>
            <person name="Zhang G."/>
        </authorList>
    </citation>
    <scope>NUCLEOTIDE SEQUENCE</scope>
    <source>
        <strain evidence="11">B10K-DU-001-30</strain>
        <tissue evidence="11">Muscle</tissue>
    </source>
</reference>
<dbReference type="GO" id="GO:0005743">
    <property type="term" value="C:mitochondrial inner membrane"/>
    <property type="evidence" value="ECO:0007669"/>
    <property type="project" value="UniProtKB-SubCell"/>
</dbReference>
<dbReference type="Pfam" id="PF02285">
    <property type="entry name" value="COX8"/>
    <property type="match status" value="1"/>
</dbReference>
<feature type="non-terminal residue" evidence="11">
    <location>
        <position position="1"/>
    </location>
</feature>
<comment type="similarity">
    <text evidence="3">Belongs to the cytochrome c oxidase VIII family.</text>
</comment>
<evidence type="ECO:0000313" key="11">
    <source>
        <dbReference type="EMBL" id="NXP83495.1"/>
    </source>
</evidence>
<feature type="non-terminal residue" evidence="11">
    <location>
        <position position="51"/>
    </location>
</feature>
<dbReference type="PANTHER" id="PTHR16717:SF5">
    <property type="entry name" value="CYTOCHROME C OXIDASE SUBUNIT 8, ISOFORM A"/>
    <property type="match status" value="1"/>
</dbReference>
<evidence type="ECO:0000256" key="10">
    <source>
        <dbReference type="SAM" id="Phobius"/>
    </source>
</evidence>
<dbReference type="GO" id="GO:0006123">
    <property type="term" value="P:mitochondrial electron transport, cytochrome c to oxygen"/>
    <property type="evidence" value="ECO:0007669"/>
    <property type="project" value="InterPro"/>
</dbReference>
<keyword evidence="12" id="KW-1185">Reference proteome</keyword>
<dbReference type="InterPro" id="IPR036548">
    <property type="entry name" value="Cyt_c_oxidase_su8_sf"/>
</dbReference>
<comment type="subcellular location">
    <subcellularLocation>
        <location evidence="1">Mitochondrion inner membrane</location>
        <topology evidence="1">Single-pass membrane protein</topology>
    </subcellularLocation>
</comment>
<evidence type="ECO:0000256" key="2">
    <source>
        <dbReference type="ARBA" id="ARBA00004673"/>
    </source>
</evidence>
<evidence type="ECO:0000256" key="1">
    <source>
        <dbReference type="ARBA" id="ARBA00004434"/>
    </source>
</evidence>
<organism evidence="11 12">
    <name type="scientific">Ramphastos sulfuratus</name>
    <dbReference type="NCBI Taxonomy" id="322582"/>
    <lineage>
        <taxon>Eukaryota</taxon>
        <taxon>Metazoa</taxon>
        <taxon>Chordata</taxon>
        <taxon>Craniata</taxon>
        <taxon>Vertebrata</taxon>
        <taxon>Euteleostomi</taxon>
        <taxon>Archelosauria</taxon>
        <taxon>Archosauria</taxon>
        <taxon>Dinosauria</taxon>
        <taxon>Saurischia</taxon>
        <taxon>Theropoda</taxon>
        <taxon>Coelurosauria</taxon>
        <taxon>Aves</taxon>
        <taxon>Neognathae</taxon>
        <taxon>Neoaves</taxon>
        <taxon>Telluraves</taxon>
        <taxon>Coraciimorphae</taxon>
        <taxon>Piciformes</taxon>
        <taxon>Ramphastidae</taxon>
        <taxon>Ramphastos</taxon>
    </lineage>
</organism>
<sequence>PGPARRGIISGPPQQPLGAGESVVGFAAMFAACLGPAAWVLAHLDDYKKRD</sequence>
<dbReference type="SUPFAM" id="SSF81431">
    <property type="entry name" value="Mitochondrial cytochrome c oxidase subunit VIIIb (aka IX)"/>
    <property type="match status" value="1"/>
</dbReference>
<dbReference type="PANTHER" id="PTHR16717">
    <property type="entry name" value="CYTOCHROME C OXIDASE POLYPEPTIDE VIII"/>
    <property type="match status" value="1"/>
</dbReference>
<dbReference type="Gene3D" id="4.10.81.10">
    <property type="entry name" value="Cytochrome c oxidase, subunit 8"/>
    <property type="match status" value="1"/>
</dbReference>
<dbReference type="AlphaFoldDB" id="A0A852CQF9"/>
<evidence type="ECO:0000256" key="5">
    <source>
        <dbReference type="ARBA" id="ARBA00022792"/>
    </source>
</evidence>
<dbReference type="EMBL" id="WBNM01087845">
    <property type="protein sequence ID" value="NXP83495.1"/>
    <property type="molecule type" value="Genomic_DNA"/>
</dbReference>
<name>A0A852CQF9_9PICI</name>
<keyword evidence="6" id="KW-0809">Transit peptide</keyword>
<evidence type="ECO:0000256" key="4">
    <source>
        <dbReference type="ARBA" id="ARBA00022692"/>
    </source>
</evidence>
<proteinExistence type="inferred from homology"/>
<keyword evidence="8" id="KW-0496">Mitochondrion</keyword>
<dbReference type="Proteomes" id="UP000611227">
    <property type="component" value="Unassembled WGS sequence"/>
</dbReference>
<evidence type="ECO:0000256" key="8">
    <source>
        <dbReference type="ARBA" id="ARBA00023128"/>
    </source>
</evidence>
<feature type="transmembrane region" description="Helical" evidence="10">
    <location>
        <begin position="23"/>
        <end position="42"/>
    </location>
</feature>
<accession>A0A852CQF9</accession>
<evidence type="ECO:0000256" key="3">
    <source>
        <dbReference type="ARBA" id="ARBA00010117"/>
    </source>
</evidence>
<protein>
    <submittedName>
        <fullName evidence="11">COX8A oxidase</fullName>
    </submittedName>
</protein>
<dbReference type="GO" id="GO:0045277">
    <property type="term" value="C:respiratory chain complex IV"/>
    <property type="evidence" value="ECO:0007669"/>
    <property type="project" value="InterPro"/>
</dbReference>
<keyword evidence="5" id="KW-0999">Mitochondrion inner membrane</keyword>
<comment type="pathway">
    <text evidence="2">Energy metabolism; oxidative phosphorylation.</text>
</comment>
<dbReference type="UniPathway" id="UPA00705"/>
<dbReference type="InterPro" id="IPR003205">
    <property type="entry name" value="Cyt_c_oxidase_su8"/>
</dbReference>
<dbReference type="FunFam" id="4.10.81.10:FF:000001">
    <property type="entry name" value="Cytochrome c oxidase subunit 8B, mitochondrial"/>
    <property type="match status" value="1"/>
</dbReference>
<evidence type="ECO:0000256" key="6">
    <source>
        <dbReference type="ARBA" id="ARBA00022946"/>
    </source>
</evidence>
<gene>
    <name evidence="11" type="primary">Cox8a_1</name>
    <name evidence="11" type="ORF">RAMSUL_R03916</name>
</gene>
<keyword evidence="7 10" id="KW-1133">Transmembrane helix</keyword>
<comment type="caution">
    <text evidence="11">The sequence shown here is derived from an EMBL/GenBank/DDBJ whole genome shotgun (WGS) entry which is preliminary data.</text>
</comment>
<evidence type="ECO:0000256" key="7">
    <source>
        <dbReference type="ARBA" id="ARBA00022989"/>
    </source>
</evidence>
<evidence type="ECO:0000256" key="9">
    <source>
        <dbReference type="ARBA" id="ARBA00023136"/>
    </source>
</evidence>
<keyword evidence="4 10" id="KW-0812">Transmembrane</keyword>